<evidence type="ECO:0000256" key="7">
    <source>
        <dbReference type="ARBA" id="ARBA00047559"/>
    </source>
</evidence>
<dbReference type="FunFam" id="3.30.200.20:FF:000387">
    <property type="entry name" value="Serine/threonine-protein kinase STE11"/>
    <property type="match status" value="1"/>
</dbReference>
<dbReference type="GO" id="GO:0004709">
    <property type="term" value="F:MAP kinase kinase kinase activity"/>
    <property type="evidence" value="ECO:0007669"/>
    <property type="project" value="UniProtKB-EC"/>
</dbReference>
<evidence type="ECO:0000256" key="5">
    <source>
        <dbReference type="ARBA" id="ARBA00022777"/>
    </source>
</evidence>
<evidence type="ECO:0000313" key="13">
    <source>
        <dbReference type="EMBL" id="CAE0489015.1"/>
    </source>
</evidence>
<dbReference type="SUPFAM" id="SSF56112">
    <property type="entry name" value="Protein kinase-like (PK-like)"/>
    <property type="match status" value="1"/>
</dbReference>
<keyword evidence="6 9" id="KW-0067">ATP-binding</keyword>
<evidence type="ECO:0000256" key="8">
    <source>
        <dbReference type="ARBA" id="ARBA00048329"/>
    </source>
</evidence>
<feature type="binding site" evidence="9">
    <location>
        <position position="109"/>
    </location>
    <ligand>
        <name>ATP</name>
        <dbReference type="ChEBI" id="CHEBI:30616"/>
    </ligand>
</feature>
<evidence type="ECO:0000259" key="12">
    <source>
        <dbReference type="PROSITE" id="PS50011"/>
    </source>
</evidence>
<dbReference type="PROSITE" id="PS50011">
    <property type="entry name" value="PROTEIN_KINASE_DOM"/>
    <property type="match status" value="1"/>
</dbReference>
<organism evidence="13">
    <name type="scientific">Dunaliella tertiolecta</name>
    <name type="common">Green alga</name>
    <dbReference type="NCBI Taxonomy" id="3047"/>
    <lineage>
        <taxon>Eukaryota</taxon>
        <taxon>Viridiplantae</taxon>
        <taxon>Chlorophyta</taxon>
        <taxon>core chlorophytes</taxon>
        <taxon>Chlorophyceae</taxon>
        <taxon>CS clade</taxon>
        <taxon>Chlamydomonadales</taxon>
        <taxon>Dunaliellaceae</taxon>
        <taxon>Dunaliella</taxon>
    </lineage>
</organism>
<evidence type="ECO:0000256" key="11">
    <source>
        <dbReference type="SAM" id="MobiDB-lite"/>
    </source>
</evidence>
<feature type="region of interest" description="Disordered" evidence="11">
    <location>
        <begin position="14"/>
        <end position="51"/>
    </location>
</feature>
<dbReference type="PROSITE" id="PS00108">
    <property type="entry name" value="PROTEIN_KINASE_ST"/>
    <property type="match status" value="1"/>
</dbReference>
<keyword evidence="10" id="KW-0723">Serine/threonine-protein kinase</keyword>
<evidence type="ECO:0000256" key="10">
    <source>
        <dbReference type="RuleBase" id="RU000304"/>
    </source>
</evidence>
<dbReference type="Gene3D" id="1.10.510.10">
    <property type="entry name" value="Transferase(Phosphotransferase) domain 1"/>
    <property type="match status" value="1"/>
</dbReference>
<dbReference type="SMART" id="SM00220">
    <property type="entry name" value="S_TKc"/>
    <property type="match status" value="1"/>
</dbReference>
<dbReference type="InterPro" id="IPR017441">
    <property type="entry name" value="Protein_kinase_ATP_BS"/>
</dbReference>
<dbReference type="InterPro" id="IPR000719">
    <property type="entry name" value="Prot_kinase_dom"/>
</dbReference>
<dbReference type="InterPro" id="IPR011009">
    <property type="entry name" value="Kinase-like_dom_sf"/>
</dbReference>
<feature type="compositionally biased region" description="Gly residues" evidence="11">
    <location>
        <begin position="19"/>
        <end position="48"/>
    </location>
</feature>
<proteinExistence type="inferred from homology"/>
<dbReference type="PANTHER" id="PTHR48016:SF56">
    <property type="entry name" value="MAPKK KINASE"/>
    <property type="match status" value="1"/>
</dbReference>
<accession>A0A7S3QPB3</accession>
<comment type="catalytic activity">
    <reaction evidence="7">
        <text>L-threonyl-[protein] + ATP = O-phospho-L-threonyl-[protein] + ADP + H(+)</text>
        <dbReference type="Rhea" id="RHEA:46608"/>
        <dbReference type="Rhea" id="RHEA-COMP:11060"/>
        <dbReference type="Rhea" id="RHEA-COMP:11605"/>
        <dbReference type="ChEBI" id="CHEBI:15378"/>
        <dbReference type="ChEBI" id="CHEBI:30013"/>
        <dbReference type="ChEBI" id="CHEBI:30616"/>
        <dbReference type="ChEBI" id="CHEBI:61977"/>
        <dbReference type="ChEBI" id="CHEBI:456216"/>
        <dbReference type="EC" id="2.7.11.25"/>
    </reaction>
</comment>
<name>A0A7S3QPB3_DUNTE</name>
<evidence type="ECO:0000256" key="2">
    <source>
        <dbReference type="ARBA" id="ARBA00012406"/>
    </source>
</evidence>
<feature type="domain" description="Protein kinase" evidence="12">
    <location>
        <begin position="80"/>
        <end position="346"/>
    </location>
</feature>
<sequence>MVAQVERASAAAAMNASGSGSGSGGAWRASGGGSGSHSSSGGGGGNGGVAVTRASHDALQLRAVAMFTRSMDIQTGSMQWTRGELLGEGSFGRVYAGLNQQTGELMAVKELELVTRHKAGLQSTVMQQLQELQQELELYKNLQHMHVVTYIDHHFDKRRSTLYIFLEYVPGGSIASMLDRFGKFSEELVRNYTRQLLLGLEYLHSCRVCHRDLKGGNVLVTRDGVVKLADFGASKAFQGDTITEGMKSIKGSAFWMAPEVIKGTGYNFKADIWSLGCTVIEMLTGRHPWPELENALTAMFQIAKTTSGPPRPISASHAALDFLDCCLRVDPHDRLAASQLLQHPWLAGR</sequence>
<keyword evidence="4 9" id="KW-0547">Nucleotide-binding</keyword>
<evidence type="ECO:0000256" key="3">
    <source>
        <dbReference type="ARBA" id="ARBA00022679"/>
    </source>
</evidence>
<keyword evidence="5" id="KW-0418">Kinase</keyword>
<dbReference type="PANTHER" id="PTHR48016">
    <property type="entry name" value="MAP KINASE KINASE KINASE SSK2-RELATED-RELATED"/>
    <property type="match status" value="1"/>
</dbReference>
<dbReference type="EC" id="2.7.11.25" evidence="2"/>
<evidence type="ECO:0000256" key="9">
    <source>
        <dbReference type="PROSITE-ProRule" id="PRU10141"/>
    </source>
</evidence>
<protein>
    <recommendedName>
        <fullName evidence="2">mitogen-activated protein kinase kinase kinase</fullName>
        <ecNumber evidence="2">2.7.11.25</ecNumber>
    </recommendedName>
</protein>
<evidence type="ECO:0000256" key="1">
    <source>
        <dbReference type="ARBA" id="ARBA00006529"/>
    </source>
</evidence>
<dbReference type="Pfam" id="PF00069">
    <property type="entry name" value="Pkinase"/>
    <property type="match status" value="1"/>
</dbReference>
<keyword evidence="3" id="KW-0808">Transferase</keyword>
<dbReference type="GO" id="GO:0005524">
    <property type="term" value="F:ATP binding"/>
    <property type="evidence" value="ECO:0007669"/>
    <property type="project" value="UniProtKB-UniRule"/>
</dbReference>
<gene>
    <name evidence="13" type="ORF">DTER00134_LOCUS4085</name>
</gene>
<evidence type="ECO:0000256" key="6">
    <source>
        <dbReference type="ARBA" id="ARBA00022840"/>
    </source>
</evidence>
<dbReference type="InterPro" id="IPR050538">
    <property type="entry name" value="MAP_kinase_kinase_kinase"/>
</dbReference>
<dbReference type="EMBL" id="HBIP01007642">
    <property type="protein sequence ID" value="CAE0489015.1"/>
    <property type="molecule type" value="Transcribed_RNA"/>
</dbReference>
<dbReference type="InterPro" id="IPR008271">
    <property type="entry name" value="Ser/Thr_kinase_AS"/>
</dbReference>
<evidence type="ECO:0000256" key="4">
    <source>
        <dbReference type="ARBA" id="ARBA00022741"/>
    </source>
</evidence>
<dbReference type="Gene3D" id="3.30.200.20">
    <property type="entry name" value="Phosphorylase Kinase, domain 1"/>
    <property type="match status" value="1"/>
</dbReference>
<comment type="similarity">
    <text evidence="1">Belongs to the protein kinase superfamily. STE Ser/Thr protein kinase family. MAP kinase kinase kinase subfamily.</text>
</comment>
<dbReference type="AlphaFoldDB" id="A0A7S3QPB3"/>
<comment type="catalytic activity">
    <reaction evidence="8">
        <text>L-seryl-[protein] + ATP = O-phospho-L-seryl-[protein] + ADP + H(+)</text>
        <dbReference type="Rhea" id="RHEA:17989"/>
        <dbReference type="Rhea" id="RHEA-COMP:9863"/>
        <dbReference type="Rhea" id="RHEA-COMP:11604"/>
        <dbReference type="ChEBI" id="CHEBI:15378"/>
        <dbReference type="ChEBI" id="CHEBI:29999"/>
        <dbReference type="ChEBI" id="CHEBI:30616"/>
        <dbReference type="ChEBI" id="CHEBI:83421"/>
        <dbReference type="ChEBI" id="CHEBI:456216"/>
        <dbReference type="EC" id="2.7.11.25"/>
    </reaction>
</comment>
<reference evidence="13" key="1">
    <citation type="submission" date="2021-01" db="EMBL/GenBank/DDBJ databases">
        <authorList>
            <person name="Corre E."/>
            <person name="Pelletier E."/>
            <person name="Niang G."/>
            <person name="Scheremetjew M."/>
            <person name="Finn R."/>
            <person name="Kale V."/>
            <person name="Holt S."/>
            <person name="Cochrane G."/>
            <person name="Meng A."/>
            <person name="Brown T."/>
            <person name="Cohen L."/>
        </authorList>
    </citation>
    <scope>NUCLEOTIDE SEQUENCE</scope>
    <source>
        <strain evidence="13">CCMP1320</strain>
    </source>
</reference>
<dbReference type="PROSITE" id="PS00107">
    <property type="entry name" value="PROTEIN_KINASE_ATP"/>
    <property type="match status" value="1"/>
</dbReference>
<dbReference type="CDD" id="cd06606">
    <property type="entry name" value="STKc_MAPKKK"/>
    <property type="match status" value="1"/>
</dbReference>